<dbReference type="eggNOG" id="COG1556">
    <property type="taxonomic scope" value="Bacteria"/>
</dbReference>
<sequence>MGSREQILAKIKSNKPELIDLPIIDSSVFKEEDLDVIAEFIKKVEVVGGNVLKTDSNQDVITQIEATFANQNVRYSHLDETSTFNTISLESIQNPHELETLDTLVLESTLGVAENGAVWLSDNEIPVRVLPFITKHLAIVISQKNIVAYMHEAYKKLSDSELDYGVFVAGPSKTADIEQSLVIGAHGALSLTIFLKD</sequence>
<dbReference type="Proteomes" id="UP000016160">
    <property type="component" value="Chromosome"/>
</dbReference>
<dbReference type="InterPro" id="IPR037171">
    <property type="entry name" value="NagB/RpiA_transferase-like"/>
</dbReference>
<dbReference type="PANTHER" id="PTHR43682">
    <property type="entry name" value="LACTATE UTILIZATION PROTEIN C"/>
    <property type="match status" value="1"/>
</dbReference>
<evidence type="ECO:0000313" key="3">
    <source>
        <dbReference type="Proteomes" id="UP000016160"/>
    </source>
</evidence>
<gene>
    <name evidence="2" type="ORF">BN863_30660</name>
</gene>
<accession>T2KQK1</accession>
<dbReference type="InterPro" id="IPR003741">
    <property type="entry name" value="LUD_dom"/>
</dbReference>
<keyword evidence="3" id="KW-1185">Reference proteome</keyword>
<evidence type="ECO:0000259" key="1">
    <source>
        <dbReference type="Pfam" id="PF02589"/>
    </source>
</evidence>
<dbReference type="Gene3D" id="3.40.50.10420">
    <property type="entry name" value="NagB/RpiA/CoA transferase-like"/>
    <property type="match status" value="1"/>
</dbReference>
<dbReference type="RefSeq" id="WP_038532086.1">
    <property type="nucleotide sequence ID" value="NZ_HG315671.1"/>
</dbReference>
<dbReference type="Pfam" id="PF02589">
    <property type="entry name" value="LUD_dom"/>
    <property type="match status" value="1"/>
</dbReference>
<dbReference type="OrthoDB" id="9794157at2"/>
<dbReference type="AlphaFoldDB" id="T2KQK1"/>
<dbReference type="EMBL" id="HG315671">
    <property type="protein sequence ID" value="CDF80778.1"/>
    <property type="molecule type" value="Genomic_DNA"/>
</dbReference>
<feature type="domain" description="LUD" evidence="1">
    <location>
        <begin position="31"/>
        <end position="195"/>
    </location>
</feature>
<dbReference type="PANTHER" id="PTHR43682:SF1">
    <property type="entry name" value="LACTATE UTILIZATION PROTEIN C"/>
    <property type="match status" value="1"/>
</dbReference>
<dbReference type="InterPro" id="IPR024185">
    <property type="entry name" value="FTHF_cligase-like_sf"/>
</dbReference>
<name>T2KQK1_FORAG</name>
<organism evidence="2 3">
    <name type="scientific">Formosa agariphila (strain DSM 15362 / KCTC 12365 / LMG 23005 / KMM 3901 / M-2Alg 35-1)</name>
    <dbReference type="NCBI Taxonomy" id="1347342"/>
    <lineage>
        <taxon>Bacteria</taxon>
        <taxon>Pseudomonadati</taxon>
        <taxon>Bacteroidota</taxon>
        <taxon>Flavobacteriia</taxon>
        <taxon>Flavobacteriales</taxon>
        <taxon>Flavobacteriaceae</taxon>
        <taxon>Formosa</taxon>
    </lineage>
</organism>
<dbReference type="HOGENOM" id="CLU_090664_2_0_10"/>
<evidence type="ECO:0000313" key="2">
    <source>
        <dbReference type="EMBL" id="CDF80778.1"/>
    </source>
</evidence>
<reference evidence="2 3" key="1">
    <citation type="journal article" date="2013" name="Appl. Environ. Microbiol.">
        <title>The genome of the alga-associated marine flavobacterium Formosa agariphila KMM 3901T reveals a broad potential for degradation of algal polysaccharides.</title>
        <authorList>
            <person name="Mann A.J."/>
            <person name="Hahnke R.L."/>
            <person name="Huang S."/>
            <person name="Werner J."/>
            <person name="Xing P."/>
            <person name="Barbeyron T."/>
            <person name="Huettel B."/>
            <person name="Stueber K."/>
            <person name="Reinhardt R."/>
            <person name="Harder J."/>
            <person name="Gloeckner F.O."/>
            <person name="Amann R.I."/>
            <person name="Teeling H."/>
        </authorList>
    </citation>
    <scope>NUCLEOTIDE SEQUENCE [LARGE SCALE GENOMIC DNA]</scope>
    <source>
        <strain evidence="3">DSM 15362 / KCTC 12365 / LMG 23005 / KMM 3901</strain>
    </source>
</reference>
<protein>
    <submittedName>
        <fullName evidence="2">YkgG family protein</fullName>
    </submittedName>
</protein>
<proteinExistence type="predicted"/>
<dbReference type="STRING" id="1347342.BN863_30660"/>
<dbReference type="PATRIC" id="fig|1347342.6.peg.3085"/>
<dbReference type="SUPFAM" id="SSF100950">
    <property type="entry name" value="NagB/RpiA/CoA transferase-like"/>
    <property type="match status" value="1"/>
</dbReference>